<sequence>MSVEEQIDAIAARYVQQRTTSLKDSVTTNMRVRPAHIKSMVMHAREMVFVLDVDTGHNTRMQAYTYKEVQFTAEQAIETGMVNTIESDAGVKLQRELVAAHTLPVVMSKLDELATTRNDVMKVNGARSLDPQSFDPKLTVKAVSSALKRIRRAAKSAAAGRIAARTEYKEGRSEGHTDGCSAPAAESRVTPGKDASMMWGEQTTLDRRASDTAEQGQKDNAKEEQPPRPRQLRASYLPQPPRVRVPREEKTLVAELDSKAEAPASAK</sequence>
<accession>A0A8T1BW97</accession>
<reference evidence="2" key="1">
    <citation type="submission" date="2018-10" db="EMBL/GenBank/DDBJ databases">
        <title>Effector identification in a new, highly contiguous assembly of the strawberry crown rot pathogen Phytophthora cactorum.</title>
        <authorList>
            <person name="Armitage A.D."/>
            <person name="Nellist C.F."/>
            <person name="Bates H."/>
            <person name="Vickerstaff R.J."/>
            <person name="Harrison R.J."/>
        </authorList>
    </citation>
    <scope>NUCLEOTIDE SEQUENCE</scope>
    <source>
        <strain evidence="2">4040</strain>
    </source>
</reference>
<evidence type="ECO:0000313" key="2">
    <source>
        <dbReference type="EMBL" id="KAG2907729.1"/>
    </source>
</evidence>
<feature type="compositionally biased region" description="Basic and acidic residues" evidence="1">
    <location>
        <begin position="204"/>
        <end position="227"/>
    </location>
</feature>
<dbReference type="EMBL" id="RCMK01000921">
    <property type="protein sequence ID" value="KAG2907729.1"/>
    <property type="molecule type" value="Genomic_DNA"/>
</dbReference>
<feature type="compositionally biased region" description="Basic and acidic residues" evidence="1">
    <location>
        <begin position="168"/>
        <end position="177"/>
    </location>
</feature>
<feature type="compositionally biased region" description="Basic and acidic residues" evidence="1">
    <location>
        <begin position="245"/>
        <end position="260"/>
    </location>
</feature>
<name>A0A8T1BW97_9STRA</name>
<dbReference type="Proteomes" id="UP000736787">
    <property type="component" value="Unassembled WGS sequence"/>
</dbReference>
<feature type="region of interest" description="Disordered" evidence="1">
    <location>
        <begin position="168"/>
        <end position="267"/>
    </location>
</feature>
<dbReference type="AlphaFoldDB" id="A0A8T1BW97"/>
<protein>
    <submittedName>
        <fullName evidence="2">Uncharacterized protein</fullName>
    </submittedName>
</protein>
<organism evidence="2 3">
    <name type="scientific">Phytophthora cactorum</name>
    <dbReference type="NCBI Taxonomy" id="29920"/>
    <lineage>
        <taxon>Eukaryota</taxon>
        <taxon>Sar</taxon>
        <taxon>Stramenopiles</taxon>
        <taxon>Oomycota</taxon>
        <taxon>Peronosporomycetes</taxon>
        <taxon>Peronosporales</taxon>
        <taxon>Peronosporaceae</taxon>
        <taxon>Phytophthora</taxon>
    </lineage>
</organism>
<evidence type="ECO:0000256" key="1">
    <source>
        <dbReference type="SAM" id="MobiDB-lite"/>
    </source>
</evidence>
<proteinExistence type="predicted"/>
<evidence type="ECO:0000313" key="3">
    <source>
        <dbReference type="Proteomes" id="UP000736787"/>
    </source>
</evidence>
<gene>
    <name evidence="2" type="ORF">PC117_g20142</name>
</gene>
<comment type="caution">
    <text evidence="2">The sequence shown here is derived from an EMBL/GenBank/DDBJ whole genome shotgun (WGS) entry which is preliminary data.</text>
</comment>